<dbReference type="GO" id="GO:0016868">
    <property type="term" value="F:intramolecular phosphotransferase activity"/>
    <property type="evidence" value="ECO:0007669"/>
    <property type="project" value="InterPro"/>
</dbReference>
<dbReference type="SUPFAM" id="SSF55957">
    <property type="entry name" value="Phosphoglucomutase, C-terminal domain"/>
    <property type="match status" value="1"/>
</dbReference>
<comment type="similarity">
    <text evidence="2 7">Belongs to the phosphohexose mutase family.</text>
</comment>
<evidence type="ECO:0000256" key="5">
    <source>
        <dbReference type="ARBA" id="ARBA00022842"/>
    </source>
</evidence>
<protein>
    <submittedName>
        <fullName evidence="12">Phosphomannomutase/phosphoglucomutase</fullName>
    </submittedName>
</protein>
<reference evidence="12 13" key="1">
    <citation type="journal article" date="2017" name="ISME J.">
        <title>Energy and carbon metabolisms in a deep terrestrial subsurface fluid microbial community.</title>
        <authorList>
            <person name="Momper L."/>
            <person name="Jungbluth S.P."/>
            <person name="Lee M.D."/>
            <person name="Amend J.P."/>
        </authorList>
    </citation>
    <scope>NUCLEOTIDE SEQUENCE [LARGE SCALE GENOMIC DNA]</scope>
    <source>
        <strain evidence="12">SURF_17</strain>
    </source>
</reference>
<dbReference type="Proteomes" id="UP000285961">
    <property type="component" value="Unassembled WGS sequence"/>
</dbReference>
<keyword evidence="5 7" id="KW-0460">Magnesium</keyword>
<comment type="cofactor">
    <cofactor evidence="1">
        <name>Mg(2+)</name>
        <dbReference type="ChEBI" id="CHEBI:18420"/>
    </cofactor>
</comment>
<dbReference type="SUPFAM" id="SSF53738">
    <property type="entry name" value="Phosphoglucomutase, first 3 domains"/>
    <property type="match status" value="3"/>
</dbReference>
<dbReference type="PANTHER" id="PTHR43771">
    <property type="entry name" value="PHOSPHOMANNOMUTASE"/>
    <property type="match status" value="1"/>
</dbReference>
<dbReference type="EMBL" id="QZKI01000055">
    <property type="protein sequence ID" value="RJP71702.1"/>
    <property type="molecule type" value="Genomic_DNA"/>
</dbReference>
<gene>
    <name evidence="12" type="ORF">C4532_07075</name>
</gene>
<dbReference type="CDD" id="cd03089">
    <property type="entry name" value="PMM_PGM"/>
    <property type="match status" value="1"/>
</dbReference>
<dbReference type="InterPro" id="IPR016066">
    <property type="entry name" value="A-D-PHexomutase_CS"/>
</dbReference>
<dbReference type="GO" id="GO:0000287">
    <property type="term" value="F:magnesium ion binding"/>
    <property type="evidence" value="ECO:0007669"/>
    <property type="project" value="InterPro"/>
</dbReference>
<keyword evidence="6" id="KW-0413">Isomerase</keyword>
<proteinExistence type="inferred from homology"/>
<dbReference type="Pfam" id="PF02878">
    <property type="entry name" value="PGM_PMM_I"/>
    <property type="match status" value="1"/>
</dbReference>
<dbReference type="PANTHER" id="PTHR43771:SF2">
    <property type="entry name" value="PHOSPHOMANNOMUTASE_PHOSPHOGLUCOMUTASE"/>
    <property type="match status" value="1"/>
</dbReference>
<dbReference type="Pfam" id="PF02879">
    <property type="entry name" value="PGM_PMM_II"/>
    <property type="match status" value="1"/>
</dbReference>
<evidence type="ECO:0000259" key="10">
    <source>
        <dbReference type="Pfam" id="PF02879"/>
    </source>
</evidence>
<evidence type="ECO:0000256" key="2">
    <source>
        <dbReference type="ARBA" id="ARBA00010231"/>
    </source>
</evidence>
<evidence type="ECO:0000313" key="12">
    <source>
        <dbReference type="EMBL" id="RJP71702.1"/>
    </source>
</evidence>
<feature type="domain" description="Alpha-D-phosphohexomutase alpha/beta/alpha" evidence="10">
    <location>
        <begin position="151"/>
        <end position="247"/>
    </location>
</feature>
<sequence length="455" mass="51042">MNKDIFREYDIRGVANKDLTDDVVECIGKAFGTYAQSFGKKDVVLGRDCRLSSPRLHKTLREALLSTGLSVVDIGICPTPVFYFSLFHLNKEGGMQITGSHNPPDQNGFKVCIGKSTIFGEDIQKLAQVCEKGHFAGSKGKLSTYDIIPAYQKYVSENIELTRPLNVIIDAGNGTAGPVAPKLIRNLGCKVEEMYCEMDGRFPNHHPDPTVPKYIEELIGRVKNNGYDCGIAYDGDADRLGIIDDKGNILWGDQLLILFAREILARKPGSVVISEVKSSKALFDDIAKHGGKPIMWKTGHSLIKEKMRETKAAVAGEMSGHIFFEDRYFGFDDAIYSSCRLLEILSRSNKPLSEMLSDVPKMYSTPEIRMECPEKIKFNVVKEITEYFKKNNYDVVDVDGARVTFNDGWGLVRASNTQPVLVLRFEATSEKRRDEIRKLIEGELSKVMERNKRDT</sequence>
<dbReference type="PRINTS" id="PR00509">
    <property type="entry name" value="PGMPMM"/>
</dbReference>
<evidence type="ECO:0000256" key="6">
    <source>
        <dbReference type="ARBA" id="ARBA00023235"/>
    </source>
</evidence>
<dbReference type="InterPro" id="IPR016055">
    <property type="entry name" value="A-D-PHexomutase_a/b/a-I/II/III"/>
</dbReference>
<feature type="domain" description="Alpha-D-phosphohexomutase C-terminal" evidence="8">
    <location>
        <begin position="367"/>
        <end position="438"/>
    </location>
</feature>
<dbReference type="InterPro" id="IPR005845">
    <property type="entry name" value="A-D-PHexomutase_a/b/a-II"/>
</dbReference>
<organism evidence="12 13">
    <name type="scientific">Candidatus Abyssobacteria bacterium SURF_17</name>
    <dbReference type="NCBI Taxonomy" id="2093361"/>
    <lineage>
        <taxon>Bacteria</taxon>
        <taxon>Pseudomonadati</taxon>
        <taxon>Candidatus Hydrogenedentota</taxon>
        <taxon>Candidatus Abyssobacteria</taxon>
    </lineage>
</organism>
<dbReference type="Pfam" id="PF00408">
    <property type="entry name" value="PGM_PMM_IV"/>
    <property type="match status" value="1"/>
</dbReference>
<feature type="domain" description="Alpha-D-phosphohexomutase alpha/beta/alpha" evidence="9">
    <location>
        <begin position="4"/>
        <end position="132"/>
    </location>
</feature>
<evidence type="ECO:0000256" key="4">
    <source>
        <dbReference type="ARBA" id="ARBA00022723"/>
    </source>
</evidence>
<feature type="domain" description="Alpha-D-phosphohexomutase alpha/beta/alpha" evidence="11">
    <location>
        <begin position="251"/>
        <end position="362"/>
    </location>
</feature>
<evidence type="ECO:0000259" key="8">
    <source>
        <dbReference type="Pfam" id="PF00408"/>
    </source>
</evidence>
<dbReference type="Gene3D" id="3.40.120.10">
    <property type="entry name" value="Alpha-D-Glucose-1,6-Bisphosphate, subunit A, domain 3"/>
    <property type="match status" value="3"/>
</dbReference>
<accession>A0A419F157</accession>
<dbReference type="PROSITE" id="PS00710">
    <property type="entry name" value="PGM_PMM"/>
    <property type="match status" value="1"/>
</dbReference>
<dbReference type="InterPro" id="IPR005846">
    <property type="entry name" value="A-D-PHexomutase_a/b/a-III"/>
</dbReference>
<dbReference type="Pfam" id="PF02880">
    <property type="entry name" value="PGM_PMM_III"/>
    <property type="match status" value="1"/>
</dbReference>
<dbReference type="Gene3D" id="3.30.310.50">
    <property type="entry name" value="Alpha-D-phosphohexomutase, C-terminal domain"/>
    <property type="match status" value="1"/>
</dbReference>
<evidence type="ECO:0000256" key="7">
    <source>
        <dbReference type="RuleBase" id="RU004326"/>
    </source>
</evidence>
<evidence type="ECO:0000256" key="3">
    <source>
        <dbReference type="ARBA" id="ARBA00022553"/>
    </source>
</evidence>
<name>A0A419F157_9BACT</name>
<dbReference type="AlphaFoldDB" id="A0A419F157"/>
<dbReference type="InterPro" id="IPR005841">
    <property type="entry name" value="Alpha-D-phosphohexomutase_SF"/>
</dbReference>
<dbReference type="InterPro" id="IPR005843">
    <property type="entry name" value="A-D-PHexomutase_C"/>
</dbReference>
<dbReference type="InterPro" id="IPR036900">
    <property type="entry name" value="A-D-PHexomutase_C_sf"/>
</dbReference>
<dbReference type="InterPro" id="IPR005844">
    <property type="entry name" value="A-D-PHexomutase_a/b/a-I"/>
</dbReference>
<keyword evidence="3" id="KW-0597">Phosphoprotein</keyword>
<keyword evidence="4 7" id="KW-0479">Metal-binding</keyword>
<comment type="caution">
    <text evidence="12">The sequence shown here is derived from an EMBL/GenBank/DDBJ whole genome shotgun (WGS) entry which is preliminary data.</text>
</comment>
<dbReference type="GO" id="GO:0005975">
    <property type="term" value="P:carbohydrate metabolic process"/>
    <property type="evidence" value="ECO:0007669"/>
    <property type="project" value="InterPro"/>
</dbReference>
<evidence type="ECO:0000256" key="1">
    <source>
        <dbReference type="ARBA" id="ARBA00001946"/>
    </source>
</evidence>
<evidence type="ECO:0000259" key="9">
    <source>
        <dbReference type="Pfam" id="PF02878"/>
    </source>
</evidence>
<evidence type="ECO:0000259" key="11">
    <source>
        <dbReference type="Pfam" id="PF02880"/>
    </source>
</evidence>
<evidence type="ECO:0000313" key="13">
    <source>
        <dbReference type="Proteomes" id="UP000285961"/>
    </source>
</evidence>